<dbReference type="EMBL" id="CP019688">
    <property type="protein sequence ID" value="AQQ14231.1"/>
    <property type="molecule type" value="Genomic_DNA"/>
</dbReference>
<dbReference type="Proteomes" id="UP000217209">
    <property type="component" value="Chromosome"/>
</dbReference>
<evidence type="ECO:0000313" key="1">
    <source>
        <dbReference type="EMBL" id="AQQ14231.1"/>
    </source>
</evidence>
<gene>
    <name evidence="1" type="ORF">CGLAU_01200</name>
</gene>
<sequence>METFDVKCELFHYVFIIYGDSDYPNDLDWTKSQVLATAPAALAVGCPSDDPISAKFDATFHISEDYLEWDDAFFAHAIEVDEKGFEVVDAVSTTTESDKGVVGLVFMLPWKGSTAFQFRAPQGFVEDGDGNSVPVTVEVLVTPAPANFNTRMELQ</sequence>
<dbReference type="AlphaFoldDB" id="A0A1Q2HTS1"/>
<proteinExistence type="predicted"/>
<dbReference type="RefSeq" id="WP_095659108.1">
    <property type="nucleotide sequence ID" value="NZ_BAAAKB010000011.1"/>
</dbReference>
<name>A0A1Q2HTS1_9CORY</name>
<dbReference type="KEGG" id="cgv:CGLAU_01200"/>
<reference evidence="1 2" key="1">
    <citation type="submission" date="2016-12" db="EMBL/GenBank/DDBJ databases">
        <authorList>
            <person name="Song W.-J."/>
            <person name="Kurnit D.M."/>
        </authorList>
    </citation>
    <scope>NUCLEOTIDE SEQUENCE [LARGE SCALE GENOMIC DNA]</scope>
    <source>
        <strain evidence="1 2">DSM 30827</strain>
    </source>
</reference>
<protein>
    <submittedName>
        <fullName evidence="1">Uncharacterized protein</fullName>
    </submittedName>
</protein>
<keyword evidence="2" id="KW-1185">Reference proteome</keyword>
<evidence type="ECO:0000313" key="2">
    <source>
        <dbReference type="Proteomes" id="UP000217209"/>
    </source>
</evidence>
<organism evidence="1 2">
    <name type="scientific">Corynebacterium glaucum</name>
    <dbReference type="NCBI Taxonomy" id="187491"/>
    <lineage>
        <taxon>Bacteria</taxon>
        <taxon>Bacillati</taxon>
        <taxon>Actinomycetota</taxon>
        <taxon>Actinomycetes</taxon>
        <taxon>Mycobacteriales</taxon>
        <taxon>Corynebacteriaceae</taxon>
        <taxon>Corynebacterium</taxon>
    </lineage>
</organism>
<dbReference type="OrthoDB" id="9858713at2"/>
<accession>A0A1Q2HTS1</accession>